<dbReference type="Proteomes" id="UP000622797">
    <property type="component" value="Unassembled WGS sequence"/>
</dbReference>
<evidence type="ECO:0000313" key="2">
    <source>
        <dbReference type="EMBL" id="KAF4960601.1"/>
    </source>
</evidence>
<feature type="signal peptide" evidence="1">
    <location>
        <begin position="1"/>
        <end position="18"/>
    </location>
</feature>
<dbReference type="AlphaFoldDB" id="A0A8H4X4E0"/>
<feature type="chain" id="PRO_5034817067" evidence="1">
    <location>
        <begin position="19"/>
        <end position="87"/>
    </location>
</feature>
<reference evidence="2" key="2">
    <citation type="submission" date="2020-05" db="EMBL/GenBank/DDBJ databases">
        <authorList>
            <person name="Kim H.-S."/>
            <person name="Proctor R.H."/>
            <person name="Brown D.W."/>
        </authorList>
    </citation>
    <scope>NUCLEOTIDE SEQUENCE</scope>
    <source>
        <strain evidence="2">NRRL 20472</strain>
    </source>
</reference>
<reference evidence="2" key="1">
    <citation type="journal article" date="2020" name="BMC Genomics">
        <title>Correction to: Identification and distribution of gene clusters required for synthesis of sphingolipid metabolism inhibitors in diverse species of the filamentous fungus Fusarium.</title>
        <authorList>
            <person name="Kim H.S."/>
            <person name="Lohmar J.M."/>
            <person name="Busman M."/>
            <person name="Brown D.W."/>
            <person name="Naumann T.A."/>
            <person name="Divon H.H."/>
            <person name="Lysoe E."/>
            <person name="Uhlig S."/>
            <person name="Proctor R.H."/>
        </authorList>
    </citation>
    <scope>NUCLEOTIDE SEQUENCE</scope>
    <source>
        <strain evidence="2">NRRL 20472</strain>
    </source>
</reference>
<comment type="caution">
    <text evidence="2">The sequence shown here is derived from an EMBL/GenBank/DDBJ whole genome shotgun (WGS) entry which is preliminary data.</text>
</comment>
<proteinExistence type="predicted"/>
<gene>
    <name evidence="2" type="ORF">FSARC_10437</name>
</gene>
<evidence type="ECO:0000313" key="3">
    <source>
        <dbReference type="Proteomes" id="UP000622797"/>
    </source>
</evidence>
<name>A0A8H4X4E0_9HYPO</name>
<sequence>MLISSILLALCSAAYTAASPTLAQEPEKEFSFWLGGPILKKRLTEGSCEDRLLDIPYYVEASKANHEKRYSCHGAVIHTVVASGRTL</sequence>
<organism evidence="2 3">
    <name type="scientific">Fusarium sarcochroum</name>
    <dbReference type="NCBI Taxonomy" id="1208366"/>
    <lineage>
        <taxon>Eukaryota</taxon>
        <taxon>Fungi</taxon>
        <taxon>Dikarya</taxon>
        <taxon>Ascomycota</taxon>
        <taxon>Pezizomycotina</taxon>
        <taxon>Sordariomycetes</taxon>
        <taxon>Hypocreomycetidae</taxon>
        <taxon>Hypocreales</taxon>
        <taxon>Nectriaceae</taxon>
        <taxon>Fusarium</taxon>
        <taxon>Fusarium lateritium species complex</taxon>
    </lineage>
</organism>
<accession>A0A8H4X4E0</accession>
<dbReference type="EMBL" id="JABEXW010000630">
    <property type="protein sequence ID" value="KAF4960601.1"/>
    <property type="molecule type" value="Genomic_DNA"/>
</dbReference>
<keyword evidence="3" id="KW-1185">Reference proteome</keyword>
<dbReference type="OrthoDB" id="4704201at2759"/>
<evidence type="ECO:0000256" key="1">
    <source>
        <dbReference type="SAM" id="SignalP"/>
    </source>
</evidence>
<keyword evidence="1" id="KW-0732">Signal</keyword>
<protein>
    <submittedName>
        <fullName evidence="2">Uncharacterized protein</fullName>
    </submittedName>
</protein>